<keyword evidence="4" id="KW-1185">Reference proteome</keyword>
<dbReference type="EMBL" id="CP011390">
    <property type="protein sequence ID" value="ANE49280.1"/>
    <property type="molecule type" value="Genomic_DNA"/>
</dbReference>
<feature type="signal peptide" evidence="1">
    <location>
        <begin position="1"/>
        <end position="19"/>
    </location>
</feature>
<reference evidence="3 4" key="2">
    <citation type="journal article" date="2016" name="Int. J. Syst. Evol. Microbiol.">
        <title>Flavisolibacter tropicus sp. nov., isolated from tropical soil.</title>
        <authorList>
            <person name="Lee J.J."/>
            <person name="Kang M.S."/>
            <person name="Kim G.S."/>
            <person name="Lee C.S."/>
            <person name="Lim S."/>
            <person name="Lee J."/>
            <person name="Roh S.H."/>
            <person name="Kang H."/>
            <person name="Ha J.M."/>
            <person name="Bae S."/>
            <person name="Jung H.Y."/>
            <person name="Kim M.K."/>
        </authorList>
    </citation>
    <scope>NUCLEOTIDE SEQUENCE [LARGE SCALE GENOMIC DNA]</scope>
    <source>
        <strain evidence="3 4">LCS9</strain>
    </source>
</reference>
<name>A0A172TQH1_9BACT</name>
<dbReference type="InterPro" id="IPR025665">
    <property type="entry name" value="Beta-barrel_OMP_2"/>
</dbReference>
<evidence type="ECO:0000259" key="2">
    <source>
        <dbReference type="Pfam" id="PF13568"/>
    </source>
</evidence>
<dbReference type="KEGG" id="fla:SY85_00950"/>
<organism evidence="3 4">
    <name type="scientific">Flavisolibacter tropicus</name>
    <dbReference type="NCBI Taxonomy" id="1492898"/>
    <lineage>
        <taxon>Bacteria</taxon>
        <taxon>Pseudomonadati</taxon>
        <taxon>Bacteroidota</taxon>
        <taxon>Chitinophagia</taxon>
        <taxon>Chitinophagales</taxon>
        <taxon>Chitinophagaceae</taxon>
        <taxon>Flavisolibacter</taxon>
    </lineage>
</organism>
<dbReference type="InterPro" id="IPR011250">
    <property type="entry name" value="OMP/PagP_B-barrel"/>
</dbReference>
<dbReference type="Gene3D" id="2.40.160.20">
    <property type="match status" value="1"/>
</dbReference>
<sequence length="196" mass="21602">MLKHLLAAVLLLSLQTTYAQLQLGLKAGVNISNFVGGDFKNIENESLTRPYAGAYVRWRFANNLGLQPEVVWSEQGAKLKSSTTEFDAKVSYINVPIMLQYHFNSLYIEIGPQVGFKLNEDVPDASSEDFTKSSDVAGALGLGFETKLGLGINARYILGLSSIGNIESPDYSSDFKNGVFQVGLFYTFLNKKKVEQ</sequence>
<evidence type="ECO:0000313" key="4">
    <source>
        <dbReference type="Proteomes" id="UP000077177"/>
    </source>
</evidence>
<dbReference type="STRING" id="1492898.SY85_00950"/>
<evidence type="ECO:0000313" key="3">
    <source>
        <dbReference type="EMBL" id="ANE49280.1"/>
    </source>
</evidence>
<evidence type="ECO:0000256" key="1">
    <source>
        <dbReference type="SAM" id="SignalP"/>
    </source>
</evidence>
<feature type="domain" description="Outer membrane protein beta-barrel" evidence="2">
    <location>
        <begin position="20"/>
        <end position="163"/>
    </location>
</feature>
<protein>
    <recommendedName>
        <fullName evidence="2">Outer membrane protein beta-barrel domain-containing protein</fullName>
    </recommendedName>
</protein>
<keyword evidence="1" id="KW-0732">Signal</keyword>
<proteinExistence type="predicted"/>
<dbReference type="OrthoDB" id="947434at2"/>
<gene>
    <name evidence="3" type="ORF">SY85_00950</name>
</gene>
<accession>A0A172TQH1</accession>
<dbReference type="Pfam" id="PF13568">
    <property type="entry name" value="OMP_b-brl_2"/>
    <property type="match status" value="1"/>
</dbReference>
<feature type="chain" id="PRO_5008000988" description="Outer membrane protein beta-barrel domain-containing protein" evidence="1">
    <location>
        <begin position="20"/>
        <end position="196"/>
    </location>
</feature>
<dbReference type="Proteomes" id="UP000077177">
    <property type="component" value="Chromosome"/>
</dbReference>
<dbReference type="RefSeq" id="WP_066401356.1">
    <property type="nucleotide sequence ID" value="NZ_CP011390.1"/>
</dbReference>
<reference evidence="4" key="1">
    <citation type="submission" date="2015-01" db="EMBL/GenBank/DDBJ databases">
        <title>Flavisolibacter sp./LCS9/ whole genome sequencing.</title>
        <authorList>
            <person name="Kim M.K."/>
            <person name="Srinivasan S."/>
            <person name="Lee J.-J."/>
        </authorList>
    </citation>
    <scope>NUCLEOTIDE SEQUENCE [LARGE SCALE GENOMIC DNA]</scope>
    <source>
        <strain evidence="4">LCS9</strain>
    </source>
</reference>
<dbReference type="SUPFAM" id="SSF56925">
    <property type="entry name" value="OMPA-like"/>
    <property type="match status" value="1"/>
</dbReference>
<dbReference type="AlphaFoldDB" id="A0A172TQH1"/>